<comment type="subcellular location">
    <subcellularLocation>
        <location evidence="1">Membrane</location>
        <topology evidence="1">Multi-pass membrane protein</topology>
    </subcellularLocation>
</comment>
<dbReference type="GO" id="GO:0015276">
    <property type="term" value="F:ligand-gated monoatomic ion channel activity"/>
    <property type="evidence" value="ECO:0007669"/>
    <property type="project" value="InterPro"/>
</dbReference>
<evidence type="ECO:0000256" key="1">
    <source>
        <dbReference type="ARBA" id="ARBA00004141"/>
    </source>
</evidence>
<reference evidence="12" key="1">
    <citation type="journal article" date="2021" name="Sci. Adv.">
        <title>The American lobster genome reveals insights on longevity, neural, and immune adaptations.</title>
        <authorList>
            <person name="Polinski J.M."/>
            <person name="Zimin A.V."/>
            <person name="Clark K.F."/>
            <person name="Kohn A.B."/>
            <person name="Sadowski N."/>
            <person name="Timp W."/>
            <person name="Ptitsyn A."/>
            <person name="Khanna P."/>
            <person name="Romanova D.Y."/>
            <person name="Williams P."/>
            <person name="Greenwood S.J."/>
            <person name="Moroz L.L."/>
            <person name="Walt D.R."/>
            <person name="Bodnar A.G."/>
        </authorList>
    </citation>
    <scope>NUCLEOTIDE SEQUENCE</scope>
    <source>
        <strain evidence="12">GMGI-L3</strain>
    </source>
</reference>
<keyword evidence="2" id="KW-0813">Transport</keyword>
<dbReference type="SUPFAM" id="SSF53850">
    <property type="entry name" value="Periplasmic binding protein-like II"/>
    <property type="match status" value="1"/>
</dbReference>
<keyword evidence="8" id="KW-0325">Glycoprotein</keyword>
<feature type="domain" description="Ionotropic glutamate receptor L-glutamate and glycine-binding" evidence="11">
    <location>
        <begin position="27"/>
        <end position="79"/>
    </location>
</feature>
<evidence type="ECO:0000256" key="2">
    <source>
        <dbReference type="ARBA" id="ARBA00022448"/>
    </source>
</evidence>
<accession>A0A8J5TPD6</accession>
<evidence type="ECO:0000256" key="10">
    <source>
        <dbReference type="ARBA" id="ARBA00023303"/>
    </source>
</evidence>
<keyword evidence="9" id="KW-1071">Ligand-gated ion channel</keyword>
<proteinExistence type="predicted"/>
<keyword evidence="13" id="KW-1185">Reference proteome</keyword>
<dbReference type="SMART" id="SM00918">
    <property type="entry name" value="Lig_chan-Glu_bd"/>
    <property type="match status" value="1"/>
</dbReference>
<dbReference type="InterPro" id="IPR019594">
    <property type="entry name" value="Glu/Gly-bd"/>
</dbReference>
<feature type="non-terminal residue" evidence="12">
    <location>
        <position position="135"/>
    </location>
</feature>
<protein>
    <submittedName>
        <fullName evidence="12">Glutamate receptor-like 40</fullName>
    </submittedName>
</protein>
<name>A0A8J5TPD6_HOMAM</name>
<organism evidence="12 13">
    <name type="scientific">Homarus americanus</name>
    <name type="common">American lobster</name>
    <dbReference type="NCBI Taxonomy" id="6706"/>
    <lineage>
        <taxon>Eukaryota</taxon>
        <taxon>Metazoa</taxon>
        <taxon>Ecdysozoa</taxon>
        <taxon>Arthropoda</taxon>
        <taxon>Crustacea</taxon>
        <taxon>Multicrustacea</taxon>
        <taxon>Malacostraca</taxon>
        <taxon>Eumalacostraca</taxon>
        <taxon>Eucarida</taxon>
        <taxon>Decapoda</taxon>
        <taxon>Pleocyemata</taxon>
        <taxon>Astacidea</taxon>
        <taxon>Nephropoidea</taxon>
        <taxon>Nephropidae</taxon>
        <taxon>Homarus</taxon>
    </lineage>
</organism>
<evidence type="ECO:0000256" key="8">
    <source>
        <dbReference type="ARBA" id="ARBA00023180"/>
    </source>
</evidence>
<dbReference type="Pfam" id="PF10613">
    <property type="entry name" value="Lig_chan-Glu_bd"/>
    <property type="match status" value="1"/>
</dbReference>
<dbReference type="EMBL" id="JAHLQT010003582">
    <property type="protein sequence ID" value="KAG7176388.1"/>
    <property type="molecule type" value="Genomic_DNA"/>
</dbReference>
<evidence type="ECO:0000256" key="6">
    <source>
        <dbReference type="ARBA" id="ARBA00023136"/>
    </source>
</evidence>
<dbReference type="GO" id="GO:0016020">
    <property type="term" value="C:membrane"/>
    <property type="evidence" value="ECO:0007669"/>
    <property type="project" value="UniProtKB-SubCell"/>
</dbReference>
<keyword evidence="6" id="KW-0472">Membrane</keyword>
<evidence type="ECO:0000256" key="7">
    <source>
        <dbReference type="ARBA" id="ARBA00023170"/>
    </source>
</evidence>
<evidence type="ECO:0000256" key="5">
    <source>
        <dbReference type="ARBA" id="ARBA00023065"/>
    </source>
</evidence>
<evidence type="ECO:0000256" key="9">
    <source>
        <dbReference type="ARBA" id="ARBA00023286"/>
    </source>
</evidence>
<keyword evidence="4" id="KW-1133">Transmembrane helix</keyword>
<evidence type="ECO:0000313" key="12">
    <source>
        <dbReference type="EMBL" id="KAG7176388.1"/>
    </source>
</evidence>
<keyword evidence="3" id="KW-0812">Transmembrane</keyword>
<keyword evidence="10" id="KW-0407">Ion channel</keyword>
<dbReference type="Gene3D" id="3.40.190.10">
    <property type="entry name" value="Periplasmic binding protein-like II"/>
    <property type="match status" value="1"/>
</dbReference>
<evidence type="ECO:0000256" key="3">
    <source>
        <dbReference type="ARBA" id="ARBA00022692"/>
    </source>
</evidence>
<comment type="caution">
    <text evidence="12">The sequence shown here is derived from an EMBL/GenBank/DDBJ whole genome shotgun (WGS) entry which is preliminary data.</text>
</comment>
<sequence>MGHKFRVVVRRYFPTIDFHRVGKGTDTLVSLRDSLNTRMLQAITPHLNITYELHEAWDGEWGALGSDGNWSGLVGTLQHQKADFSTTITPTAPRLLVMEHIRIYASDPFIIISAKPRPLAPSQALITPFTGEFKS</sequence>
<evidence type="ECO:0000259" key="11">
    <source>
        <dbReference type="SMART" id="SM00918"/>
    </source>
</evidence>
<dbReference type="Proteomes" id="UP000747542">
    <property type="component" value="Unassembled WGS sequence"/>
</dbReference>
<dbReference type="AlphaFoldDB" id="A0A8J5TPD6"/>
<evidence type="ECO:0000256" key="4">
    <source>
        <dbReference type="ARBA" id="ARBA00022989"/>
    </source>
</evidence>
<evidence type="ECO:0000313" key="13">
    <source>
        <dbReference type="Proteomes" id="UP000747542"/>
    </source>
</evidence>
<keyword evidence="7 12" id="KW-0675">Receptor</keyword>
<gene>
    <name evidence="12" type="primary">Glrk-L40</name>
    <name evidence="12" type="ORF">Hamer_G009195</name>
</gene>
<keyword evidence="5" id="KW-0406">Ion transport</keyword>